<keyword evidence="3" id="KW-0175">Coiled coil</keyword>
<dbReference type="OMA" id="MNEKACV"/>
<evidence type="ECO:0000256" key="2">
    <source>
        <dbReference type="PROSITE-ProRule" id="PRU00529"/>
    </source>
</evidence>
<dbReference type="PANTHER" id="PTHR13452">
    <property type="entry name" value="THUMP DOMAIN CONTAINING PROTEIN 1-RELATED"/>
    <property type="match status" value="1"/>
</dbReference>
<name>A0A8I6SGT1_CIMLE</name>
<keyword evidence="6" id="KW-1185">Reference proteome</keyword>
<evidence type="ECO:0000259" key="4">
    <source>
        <dbReference type="PROSITE" id="PS51165"/>
    </source>
</evidence>
<dbReference type="OrthoDB" id="367221at2759"/>
<sequence>MSPTGKKRKGYYMGSKAKKAKRDLFGPGMKGFLCTCNKRVKECIREAYNVLDDFASKLYPKEEKKDCEENIENELAKELQELKKDGEERRFQVVDTGSNSCVFIKTTLEDPTKLAEAIAKDIHDTKIPRSKCLIRLIPINTTCKAYMDDITKMADKMFDEYFKGDPTTFSIFYTKRNNNTLLRDEVISMLVQLVRDRNPGHKVDLKNSKKTIVIEVLKAVCGISVVSNFHQYRRYNLLELCKKDGKEGENKPISDD</sequence>
<dbReference type="CDD" id="cd11717">
    <property type="entry name" value="THUMP_THUMPD1_like"/>
    <property type="match status" value="1"/>
</dbReference>
<dbReference type="EnsemblMetazoa" id="XM_024226781.1">
    <property type="protein sequence ID" value="XP_024082549.1"/>
    <property type="gene ID" value="LOC106663091"/>
</dbReference>
<dbReference type="InterPro" id="IPR040183">
    <property type="entry name" value="THUMPD1-like"/>
</dbReference>
<dbReference type="Proteomes" id="UP000494040">
    <property type="component" value="Unassembled WGS sequence"/>
</dbReference>
<feature type="coiled-coil region" evidence="3">
    <location>
        <begin position="61"/>
        <end position="88"/>
    </location>
</feature>
<dbReference type="GeneID" id="106663091"/>
<dbReference type="GO" id="GO:0006400">
    <property type="term" value="P:tRNA modification"/>
    <property type="evidence" value="ECO:0007669"/>
    <property type="project" value="InterPro"/>
</dbReference>
<dbReference type="AlphaFoldDB" id="A0A8I6SGT1"/>
<feature type="domain" description="THUMP" evidence="4">
    <location>
        <begin position="121"/>
        <end position="227"/>
    </location>
</feature>
<accession>A0A8I6SGT1</accession>
<dbReference type="KEGG" id="clec:106663091"/>
<dbReference type="FunFam" id="3.30.2300.10:FF:000001">
    <property type="entry name" value="THUMP domain-containing protein 1"/>
    <property type="match status" value="1"/>
</dbReference>
<dbReference type="EnsemblMetazoa" id="XM_014387663.2">
    <property type="protein sequence ID" value="XP_014243149.1"/>
    <property type="gene ID" value="LOC106663091"/>
</dbReference>
<evidence type="ECO:0000313" key="5">
    <source>
        <dbReference type="EnsemblMetazoa" id="XP_024082549.1"/>
    </source>
</evidence>
<dbReference type="PROSITE" id="PS51165">
    <property type="entry name" value="THUMP"/>
    <property type="match status" value="1"/>
</dbReference>
<dbReference type="Pfam" id="PF02926">
    <property type="entry name" value="THUMP"/>
    <property type="match status" value="1"/>
</dbReference>
<evidence type="ECO:0000256" key="1">
    <source>
        <dbReference type="ARBA" id="ARBA00060731"/>
    </source>
</evidence>
<dbReference type="SMART" id="SM00981">
    <property type="entry name" value="THUMP"/>
    <property type="match status" value="1"/>
</dbReference>
<proteinExistence type="inferred from homology"/>
<dbReference type="RefSeq" id="XP_024082549.1">
    <property type="nucleotide sequence ID" value="XM_024226781.1"/>
</dbReference>
<dbReference type="InterPro" id="IPR004114">
    <property type="entry name" value="THUMP_dom"/>
</dbReference>
<dbReference type="SUPFAM" id="SSF143437">
    <property type="entry name" value="THUMP domain-like"/>
    <property type="match status" value="1"/>
</dbReference>
<dbReference type="PANTHER" id="PTHR13452:SF10">
    <property type="entry name" value="THUMP DOMAIN-CONTAINING PROTEIN 1"/>
    <property type="match status" value="1"/>
</dbReference>
<comment type="similarity">
    <text evidence="1">Belongs to the THUMPD1 family.</text>
</comment>
<dbReference type="Gene3D" id="3.30.2300.10">
    <property type="entry name" value="THUMP superfamily"/>
    <property type="match status" value="1"/>
</dbReference>
<dbReference type="RefSeq" id="XP_014243149.1">
    <property type="nucleotide sequence ID" value="XM_014387663.2"/>
</dbReference>
<evidence type="ECO:0000313" key="6">
    <source>
        <dbReference type="Proteomes" id="UP000494040"/>
    </source>
</evidence>
<reference evidence="5" key="1">
    <citation type="submission" date="2022-01" db="UniProtKB">
        <authorList>
            <consortium name="EnsemblMetazoa"/>
        </authorList>
    </citation>
    <scope>IDENTIFICATION</scope>
</reference>
<evidence type="ECO:0000256" key="3">
    <source>
        <dbReference type="SAM" id="Coils"/>
    </source>
</evidence>
<protein>
    <recommendedName>
        <fullName evidence="4">THUMP domain-containing protein</fullName>
    </recommendedName>
</protein>
<keyword evidence="2" id="KW-0694">RNA-binding</keyword>
<dbReference type="GO" id="GO:0003723">
    <property type="term" value="F:RNA binding"/>
    <property type="evidence" value="ECO:0007669"/>
    <property type="project" value="UniProtKB-UniRule"/>
</dbReference>
<organism evidence="5 6">
    <name type="scientific">Cimex lectularius</name>
    <name type="common">Bed bug</name>
    <name type="synonym">Acanthia lectularia</name>
    <dbReference type="NCBI Taxonomy" id="79782"/>
    <lineage>
        <taxon>Eukaryota</taxon>
        <taxon>Metazoa</taxon>
        <taxon>Ecdysozoa</taxon>
        <taxon>Arthropoda</taxon>
        <taxon>Hexapoda</taxon>
        <taxon>Insecta</taxon>
        <taxon>Pterygota</taxon>
        <taxon>Neoptera</taxon>
        <taxon>Paraneoptera</taxon>
        <taxon>Hemiptera</taxon>
        <taxon>Heteroptera</taxon>
        <taxon>Panheteroptera</taxon>
        <taxon>Cimicomorpha</taxon>
        <taxon>Cimicidae</taxon>
        <taxon>Cimex</taxon>
    </lineage>
</organism>